<evidence type="ECO:0000256" key="10">
    <source>
        <dbReference type="ARBA" id="ARBA00023204"/>
    </source>
</evidence>
<evidence type="ECO:0000256" key="3">
    <source>
        <dbReference type="ARBA" id="ARBA00022763"/>
    </source>
</evidence>
<dbReference type="PATRIC" id="fig|1619100.3.peg.469"/>
<comment type="similarity">
    <text evidence="11 13">Belongs to the RecA family. RadA subfamily.</text>
</comment>
<keyword evidence="5" id="KW-0378">Hydrolase</keyword>
<dbReference type="GO" id="GO:0005524">
    <property type="term" value="F:ATP binding"/>
    <property type="evidence" value="ECO:0007669"/>
    <property type="project" value="UniProtKB-UniRule"/>
</dbReference>
<dbReference type="InterPro" id="IPR003593">
    <property type="entry name" value="AAA+_ATPase"/>
</dbReference>
<dbReference type="PRINTS" id="PR01874">
    <property type="entry name" value="DNAREPAIRADA"/>
</dbReference>
<dbReference type="EMBL" id="LBWK01000001">
    <property type="protein sequence ID" value="KKR06422.1"/>
    <property type="molecule type" value="Genomic_DNA"/>
</dbReference>
<comment type="function">
    <text evidence="13">DNA-dependent ATPase involved in processing of recombination intermediates, plays a role in repairing DNA breaks. Stimulates the branch migration of RecA-mediated strand transfer reactions, allowing the 3' invading strand to extend heteroduplex DNA faster. Binds ssDNA in the presence of ADP but not other nucleotides, has ATPase activity that is stimulated by ssDNA and various branched DNA structures, but inhibited by SSB. Does not have RecA's homology-searching function.</text>
</comment>
<evidence type="ECO:0000256" key="2">
    <source>
        <dbReference type="ARBA" id="ARBA00022741"/>
    </source>
</evidence>
<dbReference type="GO" id="GO:0140664">
    <property type="term" value="F:ATP-dependent DNA damage sensor activity"/>
    <property type="evidence" value="ECO:0007669"/>
    <property type="project" value="InterPro"/>
</dbReference>
<feature type="domain" description="RecA family profile 1" evidence="14">
    <location>
        <begin position="63"/>
        <end position="215"/>
    </location>
</feature>
<evidence type="ECO:0000313" key="15">
    <source>
        <dbReference type="EMBL" id="KKR06422.1"/>
    </source>
</evidence>
<feature type="region of interest" description="Lon-protease-like" evidence="11">
    <location>
        <begin position="352"/>
        <end position="445"/>
    </location>
</feature>
<dbReference type="HAMAP" id="MF_01498">
    <property type="entry name" value="RadA_bact"/>
    <property type="match status" value="1"/>
</dbReference>
<keyword evidence="2 11" id="KW-0547">Nucleotide-binding</keyword>
<dbReference type="InterPro" id="IPR014721">
    <property type="entry name" value="Ribsml_uS5_D2-typ_fold_subgr"/>
</dbReference>
<dbReference type="STRING" id="1619100.UT34_C0001G0462"/>
<feature type="binding site" evidence="11">
    <location>
        <begin position="92"/>
        <end position="99"/>
    </location>
    <ligand>
        <name>ATP</name>
        <dbReference type="ChEBI" id="CHEBI:30616"/>
    </ligand>
</feature>
<dbReference type="Gene3D" id="3.40.50.300">
    <property type="entry name" value="P-loop containing nucleotide triphosphate hydrolases"/>
    <property type="match status" value="1"/>
</dbReference>
<evidence type="ECO:0000256" key="4">
    <source>
        <dbReference type="ARBA" id="ARBA00022771"/>
    </source>
</evidence>
<keyword evidence="1 11" id="KW-0479">Metal-binding</keyword>
<dbReference type="PROSITE" id="PS50162">
    <property type="entry name" value="RECA_2"/>
    <property type="match status" value="1"/>
</dbReference>
<dbReference type="Pfam" id="PF18073">
    <property type="entry name" value="Zn_ribbon_LapB"/>
    <property type="match status" value="1"/>
</dbReference>
<dbReference type="InterPro" id="IPR041166">
    <property type="entry name" value="Rubredoxin_2"/>
</dbReference>
<dbReference type="GO" id="GO:0003684">
    <property type="term" value="F:damaged DNA binding"/>
    <property type="evidence" value="ECO:0007669"/>
    <property type="project" value="InterPro"/>
</dbReference>
<evidence type="ECO:0000256" key="9">
    <source>
        <dbReference type="ARBA" id="ARBA00023125"/>
    </source>
</evidence>
<accession>A0A0G0QXP5</accession>
<evidence type="ECO:0000259" key="14">
    <source>
        <dbReference type="PROSITE" id="PS50162"/>
    </source>
</evidence>
<comment type="domain">
    <text evidence="11">The middle region has homology to RecA with ATPase motifs including the RadA KNRFG motif, while the C-terminus is homologous to Lon protease.</text>
</comment>
<dbReference type="NCBIfam" id="TIGR00416">
    <property type="entry name" value="sms"/>
    <property type="match status" value="1"/>
</dbReference>
<keyword evidence="4 13" id="KW-0863">Zinc-finger</keyword>
<dbReference type="InterPro" id="IPR020568">
    <property type="entry name" value="Ribosomal_Su5_D2-typ_SF"/>
</dbReference>
<dbReference type="Pfam" id="PF13481">
    <property type="entry name" value="AAA_25"/>
    <property type="match status" value="1"/>
</dbReference>
<evidence type="ECO:0000256" key="7">
    <source>
        <dbReference type="ARBA" id="ARBA00022840"/>
    </source>
</evidence>
<dbReference type="GO" id="GO:0008270">
    <property type="term" value="F:zinc ion binding"/>
    <property type="evidence" value="ECO:0007669"/>
    <property type="project" value="UniProtKB-KW"/>
</dbReference>
<comment type="caution">
    <text evidence="15">The sequence shown here is derived from an EMBL/GenBank/DDBJ whole genome shotgun (WGS) entry which is preliminary data.</text>
</comment>
<dbReference type="PANTHER" id="PTHR32472">
    <property type="entry name" value="DNA REPAIR PROTEIN RADA"/>
    <property type="match status" value="1"/>
</dbReference>
<evidence type="ECO:0000256" key="1">
    <source>
        <dbReference type="ARBA" id="ARBA00022723"/>
    </source>
</evidence>
<keyword evidence="10 11" id="KW-0234">DNA repair</keyword>
<evidence type="ECO:0000256" key="5">
    <source>
        <dbReference type="ARBA" id="ARBA00022801"/>
    </source>
</evidence>
<dbReference type="PANTHER" id="PTHR32472:SF10">
    <property type="entry name" value="DNA REPAIR PROTEIN RADA-LIKE PROTEIN"/>
    <property type="match status" value="1"/>
</dbReference>
<organism evidence="15 16">
    <name type="scientific">candidate division WS6 bacterium GW2011_GWF2_39_15</name>
    <dbReference type="NCBI Taxonomy" id="1619100"/>
    <lineage>
        <taxon>Bacteria</taxon>
        <taxon>Candidatus Dojkabacteria</taxon>
    </lineage>
</organism>
<dbReference type="Proteomes" id="UP000034799">
    <property type="component" value="Unassembled WGS sequence"/>
</dbReference>
<keyword evidence="7 11" id="KW-0067">ATP-binding</keyword>
<evidence type="ECO:0000256" key="6">
    <source>
        <dbReference type="ARBA" id="ARBA00022833"/>
    </source>
</evidence>
<keyword evidence="6 13" id="KW-0862">Zinc</keyword>
<dbReference type="Gene3D" id="3.30.230.10">
    <property type="match status" value="1"/>
</dbReference>
<gene>
    <name evidence="11" type="primary">radA</name>
    <name evidence="15" type="ORF">UT34_C0001G0462</name>
</gene>
<dbReference type="SMART" id="SM00382">
    <property type="entry name" value="AAA"/>
    <property type="match status" value="1"/>
</dbReference>
<dbReference type="InterPro" id="IPR027417">
    <property type="entry name" value="P-loop_NTPase"/>
</dbReference>
<dbReference type="InterPro" id="IPR020588">
    <property type="entry name" value="RecA_ATP-bd"/>
</dbReference>
<keyword evidence="8 11" id="KW-0346">Stress response</keyword>
<reference evidence="15 16" key="1">
    <citation type="journal article" date="2015" name="Nature">
        <title>rRNA introns, odd ribosomes, and small enigmatic genomes across a large radiation of phyla.</title>
        <authorList>
            <person name="Brown C.T."/>
            <person name="Hug L.A."/>
            <person name="Thomas B.C."/>
            <person name="Sharon I."/>
            <person name="Castelle C.J."/>
            <person name="Singh A."/>
            <person name="Wilkins M.J."/>
            <person name="Williams K.H."/>
            <person name="Banfield J.F."/>
        </authorList>
    </citation>
    <scope>NUCLEOTIDE SEQUENCE [LARGE SCALE GENOMIC DNA]</scope>
</reference>
<dbReference type="FunFam" id="3.40.50.300:FF:000050">
    <property type="entry name" value="DNA repair protein RadA"/>
    <property type="match status" value="1"/>
</dbReference>
<dbReference type="GO" id="GO:0016787">
    <property type="term" value="F:hydrolase activity"/>
    <property type="evidence" value="ECO:0007669"/>
    <property type="project" value="UniProtKB-KW"/>
</dbReference>
<dbReference type="Pfam" id="PF13541">
    <property type="entry name" value="ChlI"/>
    <property type="match status" value="1"/>
</dbReference>
<dbReference type="InterPro" id="IPR004504">
    <property type="entry name" value="DNA_repair_RadA"/>
</dbReference>
<evidence type="ECO:0000313" key="16">
    <source>
        <dbReference type="Proteomes" id="UP000034799"/>
    </source>
</evidence>
<evidence type="ECO:0000256" key="8">
    <source>
        <dbReference type="ARBA" id="ARBA00023016"/>
    </source>
</evidence>
<dbReference type="GO" id="GO:0005829">
    <property type="term" value="C:cytosol"/>
    <property type="evidence" value="ECO:0007669"/>
    <property type="project" value="TreeGrafter"/>
</dbReference>
<comment type="function">
    <text evidence="11">Plays a role in repairing double-strand DNA breaks, probably involving stabilizing or processing branched DNA or blocked replication forks.</text>
</comment>
<keyword evidence="9 11" id="KW-0238">DNA-binding</keyword>
<proteinExistence type="inferred from homology"/>
<evidence type="ECO:0000256" key="12">
    <source>
        <dbReference type="NCBIfam" id="TIGR00416"/>
    </source>
</evidence>
<evidence type="ECO:0000256" key="13">
    <source>
        <dbReference type="RuleBase" id="RU003555"/>
    </source>
</evidence>
<sequence>MYYCTNCGSEFPKWSGKCPVCNQWDTIAEAPDAVKGKGNKSDRVARVASKVSLKELSTQKTMKLERLSSGFNEFDRVMGGGIVPGSITLVAGEPGIGKSTILLQIALKLSLIGKVLYVSGEESIAQIHSRVLRIDNKPSYSKYSLILSDETNAESIADLLDAEKPMLAIVDSIQSLESEKVRSSAGSIGQVRVCGSVLTRAAKSLEIPVILVGQITKEGSIAGPKVLEHVVDTVLNFEGGEFNTFRVLRSAKNRFGSTNEIGVFEMVESGLSEIENPSKLFLEGEGNMSGSAIGAVMQGSRIVFVEVQALVSERGMESGPLRRVANGIKKPRLDMLCAVLSKRGRVFLGDKDVFVNVVGGISIDNPTIDLAICAAIKSAVEEKVLSNEVVYWGEVGLTGEVRGGFASEMVLKEAKRLGYSQIVMPKSAKVKTASNIRVLRDISSL</sequence>
<feature type="short sequence motif" description="RadA KNRFG motif" evidence="11">
    <location>
        <begin position="252"/>
        <end position="256"/>
    </location>
</feature>
<dbReference type="SUPFAM" id="SSF54211">
    <property type="entry name" value="Ribosomal protein S5 domain 2-like"/>
    <property type="match status" value="1"/>
</dbReference>
<keyword evidence="3 11" id="KW-0227">DNA damage</keyword>
<dbReference type="AlphaFoldDB" id="A0A0G0QXP5"/>
<evidence type="ECO:0000256" key="11">
    <source>
        <dbReference type="HAMAP-Rule" id="MF_01498"/>
    </source>
</evidence>
<protein>
    <recommendedName>
        <fullName evidence="11 12">DNA repair protein RadA</fullName>
    </recommendedName>
</protein>
<dbReference type="SUPFAM" id="SSF52540">
    <property type="entry name" value="P-loop containing nucleoside triphosphate hydrolases"/>
    <property type="match status" value="1"/>
</dbReference>
<dbReference type="GO" id="GO:0000725">
    <property type="term" value="P:recombinational repair"/>
    <property type="evidence" value="ECO:0007669"/>
    <property type="project" value="UniProtKB-UniRule"/>
</dbReference>
<name>A0A0G0QXP5_9BACT</name>